<sequence length="77" mass="8957">MNPSKILSTLIKIFSVIVLCYILCVDLFFYKWVEQQPKETARLIQLGHGFGMLWVSILCFYGLYGKFAKKEKTSVPY</sequence>
<feature type="transmembrane region" description="Helical" evidence="1">
    <location>
        <begin position="45"/>
        <end position="64"/>
    </location>
</feature>
<accession>F4KU30</accession>
<proteinExistence type="predicted"/>
<protein>
    <recommendedName>
        <fullName evidence="4">DUF3817 domain-containing protein</fullName>
    </recommendedName>
</protein>
<dbReference type="KEGG" id="hhy:Halhy_1271"/>
<organism evidence="2 3">
    <name type="scientific">Haliscomenobacter hydrossis (strain ATCC 27775 / DSM 1100 / LMG 10767 / O)</name>
    <dbReference type="NCBI Taxonomy" id="760192"/>
    <lineage>
        <taxon>Bacteria</taxon>
        <taxon>Pseudomonadati</taxon>
        <taxon>Bacteroidota</taxon>
        <taxon>Saprospiria</taxon>
        <taxon>Saprospirales</taxon>
        <taxon>Haliscomenobacteraceae</taxon>
        <taxon>Haliscomenobacter</taxon>
    </lineage>
</organism>
<keyword evidence="1" id="KW-0812">Transmembrane</keyword>
<keyword evidence="3" id="KW-1185">Reference proteome</keyword>
<keyword evidence="1" id="KW-0472">Membrane</keyword>
<evidence type="ECO:0000313" key="2">
    <source>
        <dbReference type="EMBL" id="AEE49166.1"/>
    </source>
</evidence>
<evidence type="ECO:0000313" key="3">
    <source>
        <dbReference type="Proteomes" id="UP000008461"/>
    </source>
</evidence>
<name>F4KU30_HALH1</name>
<keyword evidence="1" id="KW-1133">Transmembrane helix</keyword>
<evidence type="ECO:0000256" key="1">
    <source>
        <dbReference type="SAM" id="Phobius"/>
    </source>
</evidence>
<evidence type="ECO:0008006" key="4">
    <source>
        <dbReference type="Google" id="ProtNLM"/>
    </source>
</evidence>
<dbReference type="STRING" id="760192.Halhy_1271"/>
<reference evidence="2 3" key="1">
    <citation type="journal article" date="2011" name="Stand. Genomic Sci.">
        <title>Complete genome sequence of Haliscomenobacter hydrossis type strain (O).</title>
        <authorList>
            <consortium name="US DOE Joint Genome Institute (JGI-PGF)"/>
            <person name="Daligault H."/>
            <person name="Lapidus A."/>
            <person name="Zeytun A."/>
            <person name="Nolan M."/>
            <person name="Lucas S."/>
            <person name="Del Rio T.G."/>
            <person name="Tice H."/>
            <person name="Cheng J.F."/>
            <person name="Tapia R."/>
            <person name="Han C."/>
            <person name="Goodwin L."/>
            <person name="Pitluck S."/>
            <person name="Liolios K."/>
            <person name="Pagani I."/>
            <person name="Ivanova N."/>
            <person name="Huntemann M."/>
            <person name="Mavromatis K."/>
            <person name="Mikhailova N."/>
            <person name="Pati A."/>
            <person name="Chen A."/>
            <person name="Palaniappan K."/>
            <person name="Land M."/>
            <person name="Hauser L."/>
            <person name="Brambilla E.M."/>
            <person name="Rohde M."/>
            <person name="Verbarg S."/>
            <person name="Goker M."/>
            <person name="Bristow J."/>
            <person name="Eisen J.A."/>
            <person name="Markowitz V."/>
            <person name="Hugenholtz P."/>
            <person name="Kyrpides N.C."/>
            <person name="Klenk H.P."/>
            <person name="Woyke T."/>
        </authorList>
    </citation>
    <scope>NUCLEOTIDE SEQUENCE [LARGE SCALE GENOMIC DNA]</scope>
    <source>
        <strain evidence="3">ATCC 27775 / DSM 1100 / LMG 10767 / O</strain>
    </source>
</reference>
<feature type="transmembrane region" description="Helical" evidence="1">
    <location>
        <begin position="12"/>
        <end position="33"/>
    </location>
</feature>
<dbReference type="EMBL" id="CP002691">
    <property type="protein sequence ID" value="AEE49166.1"/>
    <property type="molecule type" value="Genomic_DNA"/>
</dbReference>
<dbReference type="HOGENOM" id="CLU_2633157_0_0_10"/>
<dbReference type="AlphaFoldDB" id="F4KU30"/>
<dbReference type="Proteomes" id="UP000008461">
    <property type="component" value="Chromosome"/>
</dbReference>
<dbReference type="RefSeq" id="WP_013763721.1">
    <property type="nucleotide sequence ID" value="NC_015510.1"/>
</dbReference>
<reference key="2">
    <citation type="submission" date="2011-04" db="EMBL/GenBank/DDBJ databases">
        <title>Complete sequence of chromosome of Haliscomenobacter hydrossis DSM 1100.</title>
        <authorList>
            <consortium name="US DOE Joint Genome Institute (JGI-PGF)"/>
            <person name="Lucas S."/>
            <person name="Han J."/>
            <person name="Lapidus A."/>
            <person name="Bruce D."/>
            <person name="Goodwin L."/>
            <person name="Pitluck S."/>
            <person name="Peters L."/>
            <person name="Kyrpides N."/>
            <person name="Mavromatis K."/>
            <person name="Ivanova N."/>
            <person name="Ovchinnikova G."/>
            <person name="Pagani I."/>
            <person name="Daligault H."/>
            <person name="Detter J.C."/>
            <person name="Han C."/>
            <person name="Land M."/>
            <person name="Hauser L."/>
            <person name="Markowitz V."/>
            <person name="Cheng J.-F."/>
            <person name="Hugenholtz P."/>
            <person name="Woyke T."/>
            <person name="Wu D."/>
            <person name="Verbarg S."/>
            <person name="Frueling A."/>
            <person name="Brambilla E."/>
            <person name="Klenk H.-P."/>
            <person name="Eisen J.A."/>
        </authorList>
    </citation>
    <scope>NUCLEOTIDE SEQUENCE</scope>
    <source>
        <strain>DSM 1100</strain>
    </source>
</reference>
<gene>
    <name evidence="2" type="ordered locus">Halhy_1271</name>
</gene>